<feature type="signal peptide" evidence="4">
    <location>
        <begin position="1"/>
        <end position="28"/>
    </location>
</feature>
<dbReference type="InterPro" id="IPR044993">
    <property type="entry name" value="BXL"/>
</dbReference>
<dbReference type="AlphaFoldDB" id="A0ABD0K871"/>
<evidence type="ECO:0000256" key="3">
    <source>
        <dbReference type="ARBA" id="ARBA00023295"/>
    </source>
</evidence>
<dbReference type="InterPro" id="IPR013783">
    <property type="entry name" value="Ig-like_fold"/>
</dbReference>
<accession>A0ABD0K871</accession>
<dbReference type="InterPro" id="IPR002772">
    <property type="entry name" value="Glyco_hydro_3_C"/>
</dbReference>
<dbReference type="GO" id="GO:0016798">
    <property type="term" value="F:hydrolase activity, acting on glycosyl bonds"/>
    <property type="evidence" value="ECO:0007669"/>
    <property type="project" value="UniProtKB-KW"/>
</dbReference>
<dbReference type="Gene3D" id="3.40.50.1700">
    <property type="entry name" value="Glycoside hydrolase family 3 C-terminal domain"/>
    <property type="match status" value="1"/>
</dbReference>
<dbReference type="SMART" id="SM01217">
    <property type="entry name" value="Fn3_like"/>
    <property type="match status" value="1"/>
</dbReference>
<name>A0ABD0K871_9CAEN</name>
<dbReference type="InterPro" id="IPR036962">
    <property type="entry name" value="Glyco_hydro_3_N_sf"/>
</dbReference>
<keyword evidence="7" id="KW-1185">Reference proteome</keyword>
<dbReference type="InterPro" id="IPR036881">
    <property type="entry name" value="Glyco_hydro_3_C_sf"/>
</dbReference>
<evidence type="ECO:0000256" key="2">
    <source>
        <dbReference type="ARBA" id="ARBA00022801"/>
    </source>
</evidence>
<keyword evidence="2" id="KW-0378">Hydrolase</keyword>
<evidence type="ECO:0000259" key="5">
    <source>
        <dbReference type="SMART" id="SM01217"/>
    </source>
</evidence>
<dbReference type="Pfam" id="PF00933">
    <property type="entry name" value="Glyco_hydro_3"/>
    <property type="match status" value="1"/>
</dbReference>
<evidence type="ECO:0000313" key="7">
    <source>
        <dbReference type="Proteomes" id="UP001519460"/>
    </source>
</evidence>
<evidence type="ECO:0000313" key="6">
    <source>
        <dbReference type="EMBL" id="KAK7483300.1"/>
    </source>
</evidence>
<dbReference type="Gene3D" id="3.20.20.300">
    <property type="entry name" value="Glycoside hydrolase, family 3, N-terminal domain"/>
    <property type="match status" value="1"/>
</dbReference>
<evidence type="ECO:0000256" key="1">
    <source>
        <dbReference type="ARBA" id="ARBA00022729"/>
    </source>
</evidence>
<dbReference type="Proteomes" id="UP001519460">
    <property type="component" value="Unassembled WGS sequence"/>
</dbReference>
<dbReference type="Pfam" id="PF01915">
    <property type="entry name" value="Glyco_hydro_3_C"/>
    <property type="match status" value="1"/>
</dbReference>
<organism evidence="6 7">
    <name type="scientific">Batillaria attramentaria</name>
    <dbReference type="NCBI Taxonomy" id="370345"/>
    <lineage>
        <taxon>Eukaryota</taxon>
        <taxon>Metazoa</taxon>
        <taxon>Spiralia</taxon>
        <taxon>Lophotrochozoa</taxon>
        <taxon>Mollusca</taxon>
        <taxon>Gastropoda</taxon>
        <taxon>Caenogastropoda</taxon>
        <taxon>Sorbeoconcha</taxon>
        <taxon>Cerithioidea</taxon>
        <taxon>Batillariidae</taxon>
        <taxon>Batillaria</taxon>
    </lineage>
</organism>
<evidence type="ECO:0000256" key="4">
    <source>
        <dbReference type="SAM" id="SignalP"/>
    </source>
</evidence>
<dbReference type="SUPFAM" id="SSF52279">
    <property type="entry name" value="Beta-D-glucan exohydrolase, C-terminal domain"/>
    <property type="match status" value="1"/>
</dbReference>
<dbReference type="InterPro" id="IPR017853">
    <property type="entry name" value="GH"/>
</dbReference>
<dbReference type="EMBL" id="JACVVK020000229">
    <property type="protein sequence ID" value="KAK7483300.1"/>
    <property type="molecule type" value="Genomic_DNA"/>
</dbReference>
<protein>
    <recommendedName>
        <fullName evidence="5">Fibronectin type III-like domain-containing protein</fullName>
    </recommendedName>
</protein>
<reference evidence="6 7" key="1">
    <citation type="journal article" date="2023" name="Sci. Data">
        <title>Genome assembly of the Korean intertidal mud-creeper Batillaria attramentaria.</title>
        <authorList>
            <person name="Patra A.K."/>
            <person name="Ho P.T."/>
            <person name="Jun S."/>
            <person name="Lee S.J."/>
            <person name="Kim Y."/>
            <person name="Won Y.J."/>
        </authorList>
    </citation>
    <scope>NUCLEOTIDE SEQUENCE [LARGE SCALE GENOMIC DNA]</scope>
    <source>
        <strain evidence="6">Wonlab-2016</strain>
    </source>
</reference>
<dbReference type="Gene3D" id="2.60.40.10">
    <property type="entry name" value="Immunoglobulins"/>
    <property type="match status" value="1"/>
</dbReference>
<dbReference type="InterPro" id="IPR026891">
    <property type="entry name" value="Fn3-like"/>
</dbReference>
<keyword evidence="3" id="KW-0326">Glycosidase</keyword>
<feature type="domain" description="Fibronectin type III-like" evidence="5">
    <location>
        <begin position="589"/>
        <end position="657"/>
    </location>
</feature>
<comment type="caution">
    <text evidence="6">The sequence shown here is derived from an EMBL/GenBank/DDBJ whole genome shotgun (WGS) entry which is preliminary data.</text>
</comment>
<gene>
    <name evidence="6" type="ORF">BaRGS_00025467</name>
</gene>
<dbReference type="SUPFAM" id="SSF51445">
    <property type="entry name" value="(Trans)glycosidases"/>
    <property type="match status" value="1"/>
</dbReference>
<proteinExistence type="predicted"/>
<dbReference type="InterPro" id="IPR001764">
    <property type="entry name" value="Glyco_hydro_3_N"/>
</dbReference>
<keyword evidence="1 4" id="KW-0732">Signal</keyword>
<sequence>MLADRHRMYFLADVIFVLTACCTSPSRGDYPFRNVSLPWDTRVDNLVSLLTLEELQPQMARGGAGPDGGPAPPIPRLGVGPYSWNTECLSGDVKAGPATSFPMALGMAASFSPDLVQRVARATAMEVRAKYNNYTRNKQYGDHRGVSCFSPVINIMRDPRWGRNQETFGEDPILSGILATSFVTGLQGDDSRYVLANAGCKHFDVHGGPEDIPASRFSFDAKVSDVDWQMTFLPAFRACVKAGTYNVMCSYNSINGVPACANKKLLTDILRGQLGFKGYVISDQSALERIVTGHHYVSDQVKAAAAAINAGCSLEISSSDPDAVFMHIVDAVKANLTTEATVRERAKPLFYTRMRLGEFDPPDMNPYSKLDVSLIQSPAHQSLSLEAAVKSVVLLKNKDGFLPLDDNKYKRVAVVGPMGNYPEGLYGDYSPTINQTLTVTPLAALNQFAPNVNFAEGCADLPCQKYDASGVKVAVKAADIIFVCLGTGSQVEAEGHDRPDVELPGKQLQLLKDAVAFSDGSAPVVLLLFNAGPLNVTWADQHPGVTAILECFFPAQTTGTALLHVLTNYGGTSSPAGRLPNTWPQFASQVTQVYVSWTNKKFTTPRLQLVAVTRTTLTPNQPKTLTFTVPAEYFAVYTNVGWVFPPGVMRVYAGGQQPNQQRSVGSNVLTADVTITENKTVNIV</sequence>
<dbReference type="PANTHER" id="PTHR42721">
    <property type="entry name" value="SUGAR HYDROLASE-RELATED"/>
    <property type="match status" value="1"/>
</dbReference>
<dbReference type="PANTHER" id="PTHR42721:SF42">
    <property type="entry name" value="FIBRONECTIN TYPE III-LIKE DOMAIN-CONTAINING PROTEIN"/>
    <property type="match status" value="1"/>
</dbReference>
<dbReference type="PRINTS" id="PR00133">
    <property type="entry name" value="GLHYDRLASE3"/>
</dbReference>
<feature type="chain" id="PRO_5044750171" description="Fibronectin type III-like domain-containing protein" evidence="4">
    <location>
        <begin position="29"/>
        <end position="684"/>
    </location>
</feature>